<proteinExistence type="predicted"/>
<dbReference type="Gene3D" id="1.20.1280.50">
    <property type="match status" value="1"/>
</dbReference>
<dbReference type="Pfam" id="PF12937">
    <property type="entry name" value="F-box-like"/>
    <property type="match status" value="1"/>
</dbReference>
<dbReference type="SMART" id="SM00256">
    <property type="entry name" value="FBOX"/>
    <property type="match status" value="1"/>
</dbReference>
<evidence type="ECO:0000259" key="1">
    <source>
        <dbReference type="PROSITE" id="PS50181"/>
    </source>
</evidence>
<evidence type="ECO:0000313" key="2">
    <source>
        <dbReference type="Proteomes" id="UP000515158"/>
    </source>
</evidence>
<dbReference type="SUPFAM" id="SSF81383">
    <property type="entry name" value="F-box domain"/>
    <property type="match status" value="1"/>
</dbReference>
<dbReference type="RefSeq" id="XP_034232263.1">
    <property type="nucleotide sequence ID" value="XM_034376372.1"/>
</dbReference>
<evidence type="ECO:0000313" key="3">
    <source>
        <dbReference type="RefSeq" id="XP_034232263.1"/>
    </source>
</evidence>
<dbReference type="Proteomes" id="UP000515158">
    <property type="component" value="Unplaced"/>
</dbReference>
<organism evidence="3">
    <name type="scientific">Thrips palmi</name>
    <name type="common">Melon thrips</name>
    <dbReference type="NCBI Taxonomy" id="161013"/>
    <lineage>
        <taxon>Eukaryota</taxon>
        <taxon>Metazoa</taxon>
        <taxon>Ecdysozoa</taxon>
        <taxon>Arthropoda</taxon>
        <taxon>Hexapoda</taxon>
        <taxon>Insecta</taxon>
        <taxon>Pterygota</taxon>
        <taxon>Neoptera</taxon>
        <taxon>Paraneoptera</taxon>
        <taxon>Thysanoptera</taxon>
        <taxon>Terebrantia</taxon>
        <taxon>Thripoidea</taxon>
        <taxon>Thripidae</taxon>
        <taxon>Thrips</taxon>
    </lineage>
</organism>
<dbReference type="SUPFAM" id="SSF52047">
    <property type="entry name" value="RNI-like"/>
    <property type="match status" value="1"/>
</dbReference>
<sequence>MDMDQSPLLTLPDEVVLAVLACLPPGDVLSCSVLCRRLRGLCRDPELWRRLAVQPSADRWWRAALRFAPCLRELDLTAPYPTTEALQAVSTAMSSSACVVAKLTLDVREDLSGALTAALVQKTAALGGLNTVHLLIWESYENNDIWDVSMLFTAVHEVPELRELIIENTIVASDDWLECSAFEGSASLRKLTYSSLEDSDSPFLLERLLKRHASSLEHVRLYIGFAPVPVSLLAAIPGLRSLTCALSQYDDLSELKTSRGLNTLVLLGRNGPLPFPAGALAFLRAAPQLRSVALPSSRPSPAAPLGALAESPSASVLETLDLRGYEADLSEVAAALSRFPALRTLALDVHKYQTDNFLPAVSPATAPRLTTLEMRVPLGACPHAWLHDFAQDALERNPRLHLRTWFGTCPDKAKQCGWCRLGCHSRLGSIERTAFAAHAKTTGCPGDCFRWC</sequence>
<name>A0A6P8XYU2_THRPL</name>
<dbReference type="PROSITE" id="PS50181">
    <property type="entry name" value="FBOX"/>
    <property type="match status" value="1"/>
</dbReference>
<protein>
    <submittedName>
        <fullName evidence="3">Uncharacterized protein LOC117640114</fullName>
    </submittedName>
</protein>
<feature type="domain" description="F-box" evidence="1">
    <location>
        <begin position="5"/>
        <end position="51"/>
    </location>
</feature>
<dbReference type="Gene3D" id="3.80.10.10">
    <property type="entry name" value="Ribonuclease Inhibitor"/>
    <property type="match status" value="1"/>
</dbReference>
<dbReference type="InParanoid" id="A0A6P8XYU2"/>
<dbReference type="OrthoDB" id="10257471at2759"/>
<gene>
    <name evidence="3" type="primary">LOC117640114</name>
</gene>
<reference evidence="3" key="1">
    <citation type="submission" date="2025-08" db="UniProtKB">
        <authorList>
            <consortium name="RefSeq"/>
        </authorList>
    </citation>
    <scope>IDENTIFICATION</scope>
    <source>
        <tissue evidence="3">Total insect</tissue>
    </source>
</reference>
<keyword evidence="2" id="KW-1185">Reference proteome</keyword>
<dbReference type="InterPro" id="IPR001810">
    <property type="entry name" value="F-box_dom"/>
</dbReference>
<dbReference type="InterPro" id="IPR032675">
    <property type="entry name" value="LRR_dom_sf"/>
</dbReference>
<dbReference type="AlphaFoldDB" id="A0A6P8XYU2"/>
<dbReference type="InterPro" id="IPR036047">
    <property type="entry name" value="F-box-like_dom_sf"/>
</dbReference>
<dbReference type="KEGG" id="tpal:117640114"/>
<accession>A0A6P8XYU2</accession>
<dbReference type="GeneID" id="117640114"/>